<evidence type="ECO:0000313" key="3">
    <source>
        <dbReference type="Proteomes" id="UP000540787"/>
    </source>
</evidence>
<accession>A0A7W9X2E5</accession>
<feature type="region of interest" description="Disordered" evidence="1">
    <location>
        <begin position="58"/>
        <end position="109"/>
    </location>
</feature>
<dbReference type="RefSeq" id="WP_183555884.1">
    <property type="nucleotide sequence ID" value="NZ_JACHBX010000003.1"/>
</dbReference>
<sequence length="109" mass="12018">MISEFQDLSDKIDRLAQLTQSLRAENYLLRQANTLLSAENLAFKERLIEAQRRVEALLDELPKPPDAPDAEEEPAADASVADASAQEAPRDPNAPIPPHLAHAQRQGAR</sequence>
<evidence type="ECO:0000256" key="1">
    <source>
        <dbReference type="SAM" id="MobiDB-lite"/>
    </source>
</evidence>
<proteinExistence type="predicted"/>
<dbReference type="EMBL" id="JACHBX010000003">
    <property type="protein sequence ID" value="MBB6135248.1"/>
    <property type="molecule type" value="Genomic_DNA"/>
</dbReference>
<feature type="compositionally biased region" description="Low complexity" evidence="1">
    <location>
        <begin position="76"/>
        <end position="87"/>
    </location>
</feature>
<protein>
    <submittedName>
        <fullName evidence="2">Putative membrane protein</fullName>
    </submittedName>
</protein>
<dbReference type="AlphaFoldDB" id="A0A7W9X2E5"/>
<name>A0A7W9X2E5_9BURK</name>
<dbReference type="Proteomes" id="UP000540787">
    <property type="component" value="Unassembled WGS sequence"/>
</dbReference>
<evidence type="ECO:0000313" key="2">
    <source>
        <dbReference type="EMBL" id="MBB6135248.1"/>
    </source>
</evidence>
<gene>
    <name evidence="2" type="ORF">HD842_003406</name>
</gene>
<comment type="caution">
    <text evidence="2">The sequence shown here is derived from an EMBL/GenBank/DDBJ whole genome shotgun (WGS) entry which is preliminary data.</text>
</comment>
<reference evidence="2 3" key="1">
    <citation type="submission" date="2020-08" db="EMBL/GenBank/DDBJ databases">
        <title>The Agave Microbiome: Exploring the role of microbial communities in plant adaptations to desert environments.</title>
        <authorList>
            <person name="Partida-Martinez L.P."/>
        </authorList>
    </citation>
    <scope>NUCLEOTIDE SEQUENCE [LARGE SCALE GENOMIC DNA]</scope>
    <source>
        <strain evidence="2 3">AT3.2</strain>
    </source>
</reference>
<organism evidence="2 3">
    <name type="scientific">Massilia aurea</name>
    <dbReference type="NCBI Taxonomy" id="373040"/>
    <lineage>
        <taxon>Bacteria</taxon>
        <taxon>Pseudomonadati</taxon>
        <taxon>Pseudomonadota</taxon>
        <taxon>Betaproteobacteria</taxon>
        <taxon>Burkholderiales</taxon>
        <taxon>Oxalobacteraceae</taxon>
        <taxon>Telluria group</taxon>
        <taxon>Massilia</taxon>
    </lineage>
</organism>
<keyword evidence="3" id="KW-1185">Reference proteome</keyword>